<sequence>MEKHELLINQIAQDKIDFDFGAQLLLDKNHSFEQLFKTLHFYILNSIPDKIDYNSETYQTALNTIPLKPTYTPIVILQRFPTKIAFKKLASLPSNESQKIIISLLWIFKITDTERRNTECKNGCDHFWHELD</sequence>
<reference evidence="1 2" key="1">
    <citation type="submission" date="2018-05" db="EMBL/GenBank/DDBJ databases">
        <title>Genome sequencing of Flavobacterium sp. HYN0056.</title>
        <authorList>
            <person name="Yi H."/>
            <person name="Baek C."/>
        </authorList>
    </citation>
    <scope>NUCLEOTIDE SEQUENCE [LARGE SCALE GENOMIC DNA]</scope>
    <source>
        <strain evidence="1 2">HYN0056</strain>
    </source>
</reference>
<dbReference type="EMBL" id="CP029255">
    <property type="protein sequence ID" value="AWK04650.1"/>
    <property type="molecule type" value="Genomic_DNA"/>
</dbReference>
<accession>A0A2S1YKP1</accession>
<gene>
    <name evidence="1" type="ORF">HYN56_10585</name>
</gene>
<keyword evidence="2" id="KW-1185">Reference proteome</keyword>
<evidence type="ECO:0000313" key="2">
    <source>
        <dbReference type="Proteomes" id="UP000245250"/>
    </source>
</evidence>
<protein>
    <submittedName>
        <fullName evidence="1">Uncharacterized protein</fullName>
    </submittedName>
</protein>
<dbReference type="RefSeq" id="WP_109192135.1">
    <property type="nucleotide sequence ID" value="NZ_CP029255.1"/>
</dbReference>
<dbReference type="InterPro" id="IPR046002">
    <property type="entry name" value="DUF5958"/>
</dbReference>
<dbReference type="KEGG" id="fcr:HYN56_10585"/>
<evidence type="ECO:0000313" key="1">
    <source>
        <dbReference type="EMBL" id="AWK04650.1"/>
    </source>
</evidence>
<dbReference type="Proteomes" id="UP000245250">
    <property type="component" value="Chromosome"/>
</dbReference>
<name>A0A2S1YKP1_9FLAO</name>
<dbReference type="OrthoDB" id="7060026at2"/>
<dbReference type="AlphaFoldDB" id="A0A2S1YKP1"/>
<dbReference type="Pfam" id="PF19383">
    <property type="entry name" value="DUF5958"/>
    <property type="match status" value="1"/>
</dbReference>
<organism evidence="1 2">
    <name type="scientific">Flavobacterium crocinum</name>
    <dbReference type="NCBI Taxonomy" id="2183896"/>
    <lineage>
        <taxon>Bacteria</taxon>
        <taxon>Pseudomonadati</taxon>
        <taxon>Bacteroidota</taxon>
        <taxon>Flavobacteriia</taxon>
        <taxon>Flavobacteriales</taxon>
        <taxon>Flavobacteriaceae</taxon>
        <taxon>Flavobacterium</taxon>
    </lineage>
</organism>
<proteinExistence type="predicted"/>